<dbReference type="Pfam" id="PF03466">
    <property type="entry name" value="LysR_substrate"/>
    <property type="match status" value="1"/>
</dbReference>
<evidence type="ECO:0000256" key="4">
    <source>
        <dbReference type="ARBA" id="ARBA00023163"/>
    </source>
</evidence>
<dbReference type="PANTHER" id="PTHR30537:SF79">
    <property type="entry name" value="TRANSCRIPTIONAL REGULATOR-RELATED"/>
    <property type="match status" value="1"/>
</dbReference>
<sequence length="290" mass="31114">MDWKEIPSLASLRAFEALARHGSLSAAARELNVTHAAVSQHLRQLEADFAEPLALREGQGMALTEAGHELAAALGEGFAMIAEGVARMRARREQRPVVVALTPSFAESWLMPRMGGFWAAHPEVEVRLVPGIALSDLRRDGIDLAIRFGGGTWPGVEAEMLTANRFAVVAAPGYTKARSLEDLGKLTAHDWFFSTGASEQRLWGAVVGVDFQTVGAREMASNGMVVSAVRAGLGLSIQALALIEPDLQSGQLIALHEGDAAGLGYYIVTRPEPLSPGAQIFRRWLRRAAG</sequence>
<protein>
    <submittedName>
        <fullName evidence="6">LysR family transcriptional regulator</fullName>
    </submittedName>
</protein>
<dbReference type="OrthoDB" id="9804958at2"/>
<comment type="caution">
    <text evidence="6">The sequence shown here is derived from an EMBL/GenBank/DDBJ whole genome shotgun (WGS) entry which is preliminary data.</text>
</comment>
<dbReference type="Pfam" id="PF00126">
    <property type="entry name" value="HTH_1"/>
    <property type="match status" value="1"/>
</dbReference>
<evidence type="ECO:0000259" key="5">
    <source>
        <dbReference type="PROSITE" id="PS50931"/>
    </source>
</evidence>
<dbReference type="InterPro" id="IPR036390">
    <property type="entry name" value="WH_DNA-bd_sf"/>
</dbReference>
<keyword evidence="2" id="KW-0805">Transcription regulation</keyword>
<evidence type="ECO:0000256" key="3">
    <source>
        <dbReference type="ARBA" id="ARBA00023125"/>
    </source>
</evidence>
<name>A0A2T7UQ99_9RHOB</name>
<dbReference type="InterPro" id="IPR005119">
    <property type="entry name" value="LysR_subst-bd"/>
</dbReference>
<dbReference type="Proteomes" id="UP000244810">
    <property type="component" value="Unassembled WGS sequence"/>
</dbReference>
<dbReference type="GO" id="GO:0003700">
    <property type="term" value="F:DNA-binding transcription factor activity"/>
    <property type="evidence" value="ECO:0007669"/>
    <property type="project" value="InterPro"/>
</dbReference>
<dbReference type="InterPro" id="IPR000847">
    <property type="entry name" value="LysR_HTH_N"/>
</dbReference>
<dbReference type="GO" id="GO:0006351">
    <property type="term" value="P:DNA-templated transcription"/>
    <property type="evidence" value="ECO:0007669"/>
    <property type="project" value="TreeGrafter"/>
</dbReference>
<proteinExistence type="inferred from homology"/>
<evidence type="ECO:0000256" key="2">
    <source>
        <dbReference type="ARBA" id="ARBA00023015"/>
    </source>
</evidence>
<accession>A0A2T7UQ99</accession>
<feature type="domain" description="HTH lysR-type" evidence="5">
    <location>
        <begin position="7"/>
        <end position="64"/>
    </location>
</feature>
<organism evidence="6 7">
    <name type="scientific">Pararhodobacter aggregans</name>
    <dbReference type="NCBI Taxonomy" id="404875"/>
    <lineage>
        <taxon>Bacteria</taxon>
        <taxon>Pseudomonadati</taxon>
        <taxon>Pseudomonadota</taxon>
        <taxon>Alphaproteobacteria</taxon>
        <taxon>Rhodobacterales</taxon>
        <taxon>Paracoccaceae</taxon>
        <taxon>Pararhodobacter</taxon>
    </lineage>
</organism>
<dbReference type="InterPro" id="IPR036388">
    <property type="entry name" value="WH-like_DNA-bd_sf"/>
</dbReference>
<dbReference type="GO" id="GO:0043565">
    <property type="term" value="F:sequence-specific DNA binding"/>
    <property type="evidence" value="ECO:0007669"/>
    <property type="project" value="TreeGrafter"/>
</dbReference>
<keyword evidence="4" id="KW-0804">Transcription</keyword>
<evidence type="ECO:0000313" key="7">
    <source>
        <dbReference type="Proteomes" id="UP000244810"/>
    </source>
</evidence>
<reference evidence="6 7" key="1">
    <citation type="journal article" date="2011" name="Syst. Appl. Microbiol.">
        <title>Defluviimonas denitrificans gen. nov., sp. nov., and Pararhodobacter aggregans gen. nov., sp. nov., non-phototrophic Rhodobacteraceae from the biofilter of a marine aquaculture.</title>
        <authorList>
            <person name="Foesel B.U."/>
            <person name="Drake H.L."/>
            <person name="Schramm A."/>
        </authorList>
    </citation>
    <scope>NUCLEOTIDE SEQUENCE [LARGE SCALE GENOMIC DNA]</scope>
    <source>
        <strain evidence="6 7">D1-19</strain>
    </source>
</reference>
<keyword evidence="3" id="KW-0238">DNA-binding</keyword>
<gene>
    <name evidence="6" type="ORF">DDE23_14280</name>
</gene>
<dbReference type="SUPFAM" id="SSF46785">
    <property type="entry name" value="Winged helix' DNA-binding domain"/>
    <property type="match status" value="1"/>
</dbReference>
<evidence type="ECO:0000313" key="6">
    <source>
        <dbReference type="EMBL" id="PVE46847.1"/>
    </source>
</evidence>
<dbReference type="PANTHER" id="PTHR30537">
    <property type="entry name" value="HTH-TYPE TRANSCRIPTIONAL REGULATOR"/>
    <property type="match status" value="1"/>
</dbReference>
<evidence type="ECO:0000256" key="1">
    <source>
        <dbReference type="ARBA" id="ARBA00009437"/>
    </source>
</evidence>
<dbReference type="Gene3D" id="3.40.190.10">
    <property type="entry name" value="Periplasmic binding protein-like II"/>
    <property type="match status" value="2"/>
</dbReference>
<dbReference type="AlphaFoldDB" id="A0A2T7UQ99"/>
<dbReference type="PROSITE" id="PS50931">
    <property type="entry name" value="HTH_LYSR"/>
    <property type="match status" value="1"/>
</dbReference>
<dbReference type="EMBL" id="QDDR01000007">
    <property type="protein sequence ID" value="PVE46847.1"/>
    <property type="molecule type" value="Genomic_DNA"/>
</dbReference>
<dbReference type="RefSeq" id="WP_107752419.1">
    <property type="nucleotide sequence ID" value="NZ_QBKF01000007.1"/>
</dbReference>
<dbReference type="InterPro" id="IPR058163">
    <property type="entry name" value="LysR-type_TF_proteobact-type"/>
</dbReference>
<comment type="similarity">
    <text evidence="1">Belongs to the LysR transcriptional regulatory family.</text>
</comment>
<dbReference type="Gene3D" id="1.10.10.10">
    <property type="entry name" value="Winged helix-like DNA-binding domain superfamily/Winged helix DNA-binding domain"/>
    <property type="match status" value="1"/>
</dbReference>
<keyword evidence="7" id="KW-1185">Reference proteome</keyword>
<dbReference type="SUPFAM" id="SSF53850">
    <property type="entry name" value="Periplasmic binding protein-like II"/>
    <property type="match status" value="1"/>
</dbReference>